<evidence type="ECO:0000313" key="1">
    <source>
        <dbReference type="EMBL" id="GKV22690.1"/>
    </source>
</evidence>
<keyword evidence="2" id="KW-1185">Reference proteome</keyword>
<accession>A0AAV5KDN6</accession>
<comment type="caution">
    <text evidence="1">The sequence shown here is derived from an EMBL/GenBank/DDBJ whole genome shotgun (WGS) entry which is preliminary data.</text>
</comment>
<organism evidence="1 2">
    <name type="scientific">Rubroshorea leprosula</name>
    <dbReference type="NCBI Taxonomy" id="152421"/>
    <lineage>
        <taxon>Eukaryota</taxon>
        <taxon>Viridiplantae</taxon>
        <taxon>Streptophyta</taxon>
        <taxon>Embryophyta</taxon>
        <taxon>Tracheophyta</taxon>
        <taxon>Spermatophyta</taxon>
        <taxon>Magnoliopsida</taxon>
        <taxon>eudicotyledons</taxon>
        <taxon>Gunneridae</taxon>
        <taxon>Pentapetalae</taxon>
        <taxon>rosids</taxon>
        <taxon>malvids</taxon>
        <taxon>Malvales</taxon>
        <taxon>Dipterocarpaceae</taxon>
        <taxon>Rubroshorea</taxon>
    </lineage>
</organism>
<dbReference type="EMBL" id="BPVZ01000061">
    <property type="protein sequence ID" value="GKV22690.1"/>
    <property type="molecule type" value="Genomic_DNA"/>
</dbReference>
<name>A0AAV5KDN6_9ROSI</name>
<evidence type="ECO:0000313" key="2">
    <source>
        <dbReference type="Proteomes" id="UP001054252"/>
    </source>
</evidence>
<dbReference type="Proteomes" id="UP001054252">
    <property type="component" value="Unassembled WGS sequence"/>
</dbReference>
<reference evidence="1 2" key="1">
    <citation type="journal article" date="2021" name="Commun. Biol.">
        <title>The genome of Shorea leprosula (Dipterocarpaceae) highlights the ecological relevance of drought in aseasonal tropical rainforests.</title>
        <authorList>
            <person name="Ng K.K.S."/>
            <person name="Kobayashi M.J."/>
            <person name="Fawcett J.A."/>
            <person name="Hatakeyama M."/>
            <person name="Paape T."/>
            <person name="Ng C.H."/>
            <person name="Ang C.C."/>
            <person name="Tnah L.H."/>
            <person name="Lee C.T."/>
            <person name="Nishiyama T."/>
            <person name="Sese J."/>
            <person name="O'Brien M.J."/>
            <person name="Copetti D."/>
            <person name="Mohd Noor M.I."/>
            <person name="Ong R.C."/>
            <person name="Putra M."/>
            <person name="Sireger I.Z."/>
            <person name="Indrioko S."/>
            <person name="Kosugi Y."/>
            <person name="Izuno A."/>
            <person name="Isagi Y."/>
            <person name="Lee S.L."/>
            <person name="Shimizu K.K."/>
        </authorList>
    </citation>
    <scope>NUCLEOTIDE SEQUENCE [LARGE SCALE GENOMIC DNA]</scope>
    <source>
        <strain evidence="1">214</strain>
    </source>
</reference>
<protein>
    <submittedName>
        <fullName evidence="1">Uncharacterized protein</fullName>
    </submittedName>
</protein>
<dbReference type="AlphaFoldDB" id="A0AAV5KDN6"/>
<sequence length="104" mass="12065">MDLVQHKILALTRNALMQLVKDVFGDDELEKFFNVLWKRDGTVRRTSLLKLVLLEWLPILAGNVLFYLCKMLIPVSFDSPVVWPVVRWTLVRVVKYCVSTCVEA</sequence>
<gene>
    <name evidence="1" type="ORF">SLEP1_g32538</name>
</gene>
<proteinExistence type="predicted"/>